<keyword evidence="3" id="KW-0863">Zinc-finger</keyword>
<keyword evidence="4" id="KW-0862">Zinc</keyword>
<reference evidence="7 8" key="2">
    <citation type="submission" date="2018-11" db="EMBL/GenBank/DDBJ databases">
        <authorList>
            <consortium name="Pathogen Informatics"/>
        </authorList>
    </citation>
    <scope>NUCLEOTIDE SEQUENCE [LARGE SCALE GENOMIC DNA]</scope>
</reference>
<evidence type="ECO:0000256" key="1">
    <source>
        <dbReference type="ARBA" id="ARBA00022723"/>
    </source>
</evidence>
<evidence type="ECO:0000313" key="9">
    <source>
        <dbReference type="WBParaSite" id="SBAD_0000946201-mRNA-1"/>
    </source>
</evidence>
<dbReference type="InterPro" id="IPR043136">
    <property type="entry name" value="B30.2/SPRY_sf"/>
</dbReference>
<keyword evidence="1" id="KW-0479">Metal-binding</keyword>
<keyword evidence="2" id="KW-0677">Repeat</keyword>
<evidence type="ECO:0000259" key="6">
    <source>
        <dbReference type="PROSITE" id="PS51065"/>
    </source>
</evidence>
<evidence type="ECO:0000313" key="7">
    <source>
        <dbReference type="EMBL" id="VDP21434.1"/>
    </source>
</evidence>
<dbReference type="PANTHER" id="PTHR12429">
    <property type="entry name" value="NEURALIZED"/>
    <property type="match status" value="1"/>
</dbReference>
<dbReference type="Pfam" id="PF07177">
    <property type="entry name" value="Neuralized"/>
    <property type="match status" value="2"/>
</dbReference>
<sequence length="603" mass="67045">MPEEDSEFLASSSAFSTDLVSSPDVCTFAASSSSTGRPALEFHAVHGDNIKLCRNKKVARRADSFCKALAFSNRAVEVNEIFCMKIFETSNRWSGVLRVGITIHDPFFNCNFRYACPDLTNKQGNWVKAISERYCEQNNQFHFFINQEGEMFYGVNGKTKGLFLSGIDTSRPMWVVVDVYGNCTAVEFVDTSNIRIDDSSEMNHHSDLSMWKRDLANGIVTCKPLPAPRTSLAKVISPSGIFFGVEPSVRGGSNIASSSCSSSLSRYGASQNEANAETARRFQPEGQTHSTVVKIKQRLKPPPPPQNERRTFFPPLFVASPVTASQPSTSSSPLNASATYSFPETRSQSSSTLDSAVFSNFEERAVTSSAETNLCENLLGSTLIGQEMLKRQSAIHKLIYNSGFVVLGSQFHPLKFHHLTGKHITLHEYGTVATRDEAYNDHGYVFVQSPLEFNQTVVIQVLNVLENRDSGLSVGVTSANPDRLRQECLPFDSDLLLDRPEYWVVSKEVIGKPKLHDELGFFLNRSGNYEQMFYVTTPRLRQAATLGELGVVRNRLAPHLIAHVDQTQKLWLFFDLYGSTSSVKLIGKFSGKLFASIIIVVIW</sequence>
<feature type="region of interest" description="Disordered" evidence="5">
    <location>
        <begin position="324"/>
        <end position="347"/>
    </location>
</feature>
<name>A0A183IZT5_9BILA</name>
<organism evidence="9">
    <name type="scientific">Soboliphyme baturini</name>
    <dbReference type="NCBI Taxonomy" id="241478"/>
    <lineage>
        <taxon>Eukaryota</taxon>
        <taxon>Metazoa</taxon>
        <taxon>Ecdysozoa</taxon>
        <taxon>Nematoda</taxon>
        <taxon>Enoplea</taxon>
        <taxon>Dorylaimia</taxon>
        <taxon>Dioctophymatida</taxon>
        <taxon>Dioctophymatoidea</taxon>
        <taxon>Soboliphymatidae</taxon>
        <taxon>Soboliphyme</taxon>
    </lineage>
</organism>
<dbReference type="PROSITE" id="PS51065">
    <property type="entry name" value="NHR"/>
    <property type="match status" value="2"/>
</dbReference>
<dbReference type="OrthoDB" id="6078042at2759"/>
<accession>A0A183IZT5</accession>
<dbReference type="FunFam" id="2.60.120.920:FF:000005">
    <property type="entry name" value="Putative E3 ubiquitin-protein ligase NEURL1B"/>
    <property type="match status" value="1"/>
</dbReference>
<dbReference type="InterPro" id="IPR006573">
    <property type="entry name" value="NHR_dom"/>
</dbReference>
<dbReference type="Proteomes" id="UP000270296">
    <property type="component" value="Unassembled WGS sequence"/>
</dbReference>
<reference evidence="9" key="1">
    <citation type="submission" date="2016-06" db="UniProtKB">
        <authorList>
            <consortium name="WormBaseParasite"/>
        </authorList>
    </citation>
    <scope>IDENTIFICATION</scope>
</reference>
<dbReference type="SMART" id="SM00588">
    <property type="entry name" value="NEUZ"/>
    <property type="match status" value="2"/>
</dbReference>
<dbReference type="GO" id="GO:0008270">
    <property type="term" value="F:zinc ion binding"/>
    <property type="evidence" value="ECO:0007669"/>
    <property type="project" value="UniProtKB-KW"/>
</dbReference>
<evidence type="ECO:0000256" key="3">
    <source>
        <dbReference type="ARBA" id="ARBA00022771"/>
    </source>
</evidence>
<keyword evidence="8" id="KW-1185">Reference proteome</keyword>
<evidence type="ECO:0000256" key="5">
    <source>
        <dbReference type="SAM" id="MobiDB-lite"/>
    </source>
</evidence>
<feature type="domain" description="NHR" evidence="6">
    <location>
        <begin position="39"/>
        <end position="191"/>
    </location>
</feature>
<proteinExistence type="predicted"/>
<evidence type="ECO:0000256" key="2">
    <source>
        <dbReference type="ARBA" id="ARBA00022737"/>
    </source>
</evidence>
<dbReference type="WBParaSite" id="SBAD_0000946201-mRNA-1">
    <property type="protein sequence ID" value="SBAD_0000946201-mRNA-1"/>
    <property type="gene ID" value="SBAD_0000946201"/>
</dbReference>
<gene>
    <name evidence="7" type="ORF">SBAD_LOCUS9133</name>
</gene>
<feature type="region of interest" description="Disordered" evidence="5">
    <location>
        <begin position="271"/>
        <end position="312"/>
    </location>
</feature>
<dbReference type="GO" id="GO:0061630">
    <property type="term" value="F:ubiquitin protein ligase activity"/>
    <property type="evidence" value="ECO:0007669"/>
    <property type="project" value="TreeGrafter"/>
</dbReference>
<dbReference type="AlphaFoldDB" id="A0A183IZT5"/>
<dbReference type="Gene3D" id="2.60.120.920">
    <property type="match status" value="2"/>
</dbReference>
<dbReference type="PANTHER" id="PTHR12429:SF6">
    <property type="entry name" value="PROTEIN NEURALIZED"/>
    <property type="match status" value="1"/>
</dbReference>
<dbReference type="EMBL" id="UZAM01012368">
    <property type="protein sequence ID" value="VDP21434.1"/>
    <property type="molecule type" value="Genomic_DNA"/>
</dbReference>
<evidence type="ECO:0000256" key="4">
    <source>
        <dbReference type="ARBA" id="ARBA00022833"/>
    </source>
</evidence>
<evidence type="ECO:0000313" key="8">
    <source>
        <dbReference type="Proteomes" id="UP000270296"/>
    </source>
</evidence>
<protein>
    <submittedName>
        <fullName evidence="9">Neuralized</fullName>
    </submittedName>
</protein>
<dbReference type="InterPro" id="IPR037962">
    <property type="entry name" value="Neuralized"/>
</dbReference>
<feature type="domain" description="NHR" evidence="6">
    <location>
        <begin position="413"/>
        <end position="588"/>
    </location>
</feature>